<feature type="region of interest" description="Disordered" evidence="6">
    <location>
        <begin position="1"/>
        <end position="25"/>
    </location>
</feature>
<dbReference type="SUPFAM" id="SSF140996">
    <property type="entry name" value="Hermes dimerisation domain"/>
    <property type="match status" value="1"/>
</dbReference>
<evidence type="ECO:0000256" key="2">
    <source>
        <dbReference type="ARBA" id="ARBA00022723"/>
    </source>
</evidence>
<comment type="subcellular location">
    <subcellularLocation>
        <location evidence="1">Nucleus</location>
    </subcellularLocation>
</comment>
<reference evidence="7 8" key="1">
    <citation type="submission" date="2017-08" db="EMBL/GenBank/DDBJ databases">
        <title>Acidophilic green algal genome provides insights into adaptation to an acidic environment.</title>
        <authorList>
            <person name="Hirooka S."/>
            <person name="Hirose Y."/>
            <person name="Kanesaki Y."/>
            <person name="Higuchi S."/>
            <person name="Fujiwara T."/>
            <person name="Onuma R."/>
            <person name="Era A."/>
            <person name="Ohbayashi R."/>
            <person name="Uzuka A."/>
            <person name="Nozaki H."/>
            <person name="Yoshikawa H."/>
            <person name="Miyagishima S.Y."/>
        </authorList>
    </citation>
    <scope>NUCLEOTIDE SEQUENCE [LARGE SCALE GENOMIC DNA]</scope>
    <source>
        <strain evidence="7 8">NIES-2499</strain>
    </source>
</reference>
<evidence type="ECO:0008006" key="9">
    <source>
        <dbReference type="Google" id="ProtNLM"/>
    </source>
</evidence>
<evidence type="ECO:0000313" key="7">
    <source>
        <dbReference type="EMBL" id="GAX79876.1"/>
    </source>
</evidence>
<dbReference type="EMBL" id="BEGY01000046">
    <property type="protein sequence ID" value="GAX79876.1"/>
    <property type="molecule type" value="Genomic_DNA"/>
</dbReference>
<dbReference type="AlphaFoldDB" id="A0A250XA06"/>
<gene>
    <name evidence="7" type="ORF">CEUSTIGMA_g7316.t1</name>
</gene>
<keyword evidence="5" id="KW-0539">Nucleus</keyword>
<evidence type="ECO:0000256" key="4">
    <source>
        <dbReference type="ARBA" id="ARBA00022833"/>
    </source>
</evidence>
<keyword evidence="3" id="KW-0863">Zinc-finger</keyword>
<dbReference type="PANTHER" id="PTHR46481">
    <property type="entry name" value="ZINC FINGER BED DOMAIN-CONTAINING PROTEIN 4"/>
    <property type="match status" value="1"/>
</dbReference>
<dbReference type="GO" id="GO:0005634">
    <property type="term" value="C:nucleus"/>
    <property type="evidence" value="ECO:0007669"/>
    <property type="project" value="UniProtKB-SubCell"/>
</dbReference>
<evidence type="ECO:0000256" key="1">
    <source>
        <dbReference type="ARBA" id="ARBA00004123"/>
    </source>
</evidence>
<dbReference type="OrthoDB" id="103288at2759"/>
<dbReference type="GO" id="GO:0008270">
    <property type="term" value="F:zinc ion binding"/>
    <property type="evidence" value="ECO:0007669"/>
    <property type="project" value="UniProtKB-KW"/>
</dbReference>
<sequence length="206" mass="23299">MPKAARSRMEYDAGKDTSSLGSRTQSNLTGSAFRLDVISSGLKKEIDQRLQQALIHCNLPFSIVKNPEFQALFDIYLRPTYHLPSRRTVSGPMLLQAYHDMLNKVRIRLADYSKYLTLSCDGWSRTQGKEHLLGFTACDPSSGMVVFLDFVSNADSERCNGQFTLEKTLEIAMKHSMLSNKVSFVVTDTASVMKSYWSLLMFCAWE</sequence>
<dbReference type="Proteomes" id="UP000232323">
    <property type="component" value="Unassembled WGS sequence"/>
</dbReference>
<keyword evidence="2" id="KW-0479">Metal-binding</keyword>
<accession>A0A250XA06</accession>
<dbReference type="InterPro" id="IPR052035">
    <property type="entry name" value="ZnF_BED_domain_contain"/>
</dbReference>
<feature type="compositionally biased region" description="Polar residues" evidence="6">
    <location>
        <begin position="16"/>
        <end position="25"/>
    </location>
</feature>
<proteinExistence type="predicted"/>
<name>A0A250XA06_9CHLO</name>
<evidence type="ECO:0000313" key="8">
    <source>
        <dbReference type="Proteomes" id="UP000232323"/>
    </source>
</evidence>
<evidence type="ECO:0000256" key="3">
    <source>
        <dbReference type="ARBA" id="ARBA00022771"/>
    </source>
</evidence>
<dbReference type="PANTHER" id="PTHR46481:SF10">
    <property type="entry name" value="ZINC FINGER BED DOMAIN-CONTAINING PROTEIN 39"/>
    <property type="match status" value="1"/>
</dbReference>
<evidence type="ECO:0000256" key="5">
    <source>
        <dbReference type="ARBA" id="ARBA00023242"/>
    </source>
</evidence>
<keyword evidence="8" id="KW-1185">Reference proteome</keyword>
<evidence type="ECO:0000256" key="6">
    <source>
        <dbReference type="SAM" id="MobiDB-lite"/>
    </source>
</evidence>
<organism evidence="7 8">
    <name type="scientific">Chlamydomonas eustigma</name>
    <dbReference type="NCBI Taxonomy" id="1157962"/>
    <lineage>
        <taxon>Eukaryota</taxon>
        <taxon>Viridiplantae</taxon>
        <taxon>Chlorophyta</taxon>
        <taxon>core chlorophytes</taxon>
        <taxon>Chlorophyceae</taxon>
        <taxon>CS clade</taxon>
        <taxon>Chlamydomonadales</taxon>
        <taxon>Chlamydomonadaceae</taxon>
        <taxon>Chlamydomonas</taxon>
    </lineage>
</organism>
<protein>
    <recommendedName>
        <fullName evidence="9">DUF659 domain-containing protein</fullName>
    </recommendedName>
</protein>
<comment type="caution">
    <text evidence="7">The sequence shown here is derived from an EMBL/GenBank/DDBJ whole genome shotgun (WGS) entry which is preliminary data.</text>
</comment>
<keyword evidence="4" id="KW-0862">Zinc</keyword>